<gene>
    <name evidence="7" type="ORF">LTR69_008933</name>
</gene>
<evidence type="ECO:0000256" key="5">
    <source>
        <dbReference type="ARBA" id="ARBA00023242"/>
    </source>
</evidence>
<keyword evidence="8" id="KW-1185">Reference proteome</keyword>
<organism evidence="7 8">
    <name type="scientific">Exophiala sideris</name>
    <dbReference type="NCBI Taxonomy" id="1016849"/>
    <lineage>
        <taxon>Eukaryota</taxon>
        <taxon>Fungi</taxon>
        <taxon>Dikarya</taxon>
        <taxon>Ascomycota</taxon>
        <taxon>Pezizomycotina</taxon>
        <taxon>Eurotiomycetes</taxon>
        <taxon>Chaetothyriomycetidae</taxon>
        <taxon>Chaetothyriales</taxon>
        <taxon>Herpotrichiellaceae</taxon>
        <taxon>Exophiala</taxon>
    </lineage>
</organism>
<comment type="caution">
    <text evidence="7">The sequence shown here is derived from an EMBL/GenBank/DDBJ whole genome shotgun (WGS) entry which is preliminary data.</text>
</comment>
<accession>A0ABR0J1R7</accession>
<evidence type="ECO:0000256" key="1">
    <source>
        <dbReference type="ARBA" id="ARBA00022723"/>
    </source>
</evidence>
<feature type="domain" description="Xylanolytic transcriptional activator regulatory" evidence="6">
    <location>
        <begin position="226"/>
        <end position="427"/>
    </location>
</feature>
<keyword evidence="4" id="KW-0804">Transcription</keyword>
<keyword evidence="2" id="KW-0862">Zinc</keyword>
<proteinExistence type="predicted"/>
<evidence type="ECO:0000313" key="8">
    <source>
        <dbReference type="Proteomes" id="UP001345691"/>
    </source>
</evidence>
<dbReference type="Pfam" id="PF04082">
    <property type="entry name" value="Fungal_trans"/>
    <property type="match status" value="1"/>
</dbReference>
<evidence type="ECO:0000313" key="7">
    <source>
        <dbReference type="EMBL" id="KAK5054318.1"/>
    </source>
</evidence>
<protein>
    <recommendedName>
        <fullName evidence="6">Xylanolytic transcriptional activator regulatory domain-containing protein</fullName>
    </recommendedName>
</protein>
<dbReference type="Proteomes" id="UP001345691">
    <property type="component" value="Unassembled WGS sequence"/>
</dbReference>
<evidence type="ECO:0000256" key="2">
    <source>
        <dbReference type="ARBA" id="ARBA00022833"/>
    </source>
</evidence>
<dbReference type="PANTHER" id="PTHR47660">
    <property type="entry name" value="TRANSCRIPTION FACTOR WITH C2H2 AND ZN(2)-CYS(6) DNA BINDING DOMAIN (EUROFUNG)-RELATED-RELATED"/>
    <property type="match status" value="1"/>
</dbReference>
<sequence>MDRPSIYMDSTESGSHDIPGLASCVDFTTAAADEQNANVQEPHLGYNDMSRHSDVYAATPRTGDELFGNIPETNRPMNDWLFGSTNLFDLGNNMDFMLSDPDIDFLASIPQVTLSVEAHALPSPAPSLVSRLGQSTSQAVVDAFRQSVGRWSPERQNHRIAAESSLTLESARMDCLGKFDPKVFDKSLSTSIRDQILGVIIKSCEPDNMIQVMSAFPGLDVLDRLLKVFFSWHVTQTESWIHVPTFELKEVRIELLTACIASAAVMSSSRSVQKFGMAIQEFLVFHLWQASEKKNTLIRDLQFLQAFTLHLQIGTWSGIRRKMEMCSSFMNILTNSMRGGDRYRYGSYTSPIPCPRDEGEVLETKWKQWVEEESFKRLVYCVFVHCSQESLMTSGTSLIAYSELSLPLPQTRKLWFASSASEWKSIFWEMQAIETGRSPSLVNLLANPTDVGNLPGLYDRGLAQIVLIYASCSVIRRYRQDKAVFSSNDNIENRENILSDEAQHRSILRLLDANRGIRESGDLTSTAALDMILEVLSMHLFAPFEQMELVAGKEGPEESRLAYPSLLQWIHTSSARQAVWHAGQVLRAMRKVPSSELTIFHAVIAYHATLCIWVYGVVSQDPGDKSPSTQTLNVSDQNKVLIDGEESIQSQRWISHNRGVPLIMGNVENEATSVCWNHLPIIASEELINMSLLIVTEKFSWKNSVLVENIGHLLRALGKISRRSNKESSYKATDTI</sequence>
<name>A0ABR0J1R7_9EURO</name>
<keyword evidence="3" id="KW-0805">Transcription regulation</keyword>
<dbReference type="InterPro" id="IPR007219">
    <property type="entry name" value="XnlR_reg_dom"/>
</dbReference>
<dbReference type="PANTHER" id="PTHR47660:SF2">
    <property type="entry name" value="TRANSCRIPTION FACTOR WITH C2H2 AND ZN(2)-CYS(6) DNA BINDING DOMAIN (EUROFUNG)"/>
    <property type="match status" value="1"/>
</dbReference>
<keyword evidence="5" id="KW-0539">Nucleus</keyword>
<evidence type="ECO:0000256" key="4">
    <source>
        <dbReference type="ARBA" id="ARBA00023163"/>
    </source>
</evidence>
<evidence type="ECO:0000259" key="6">
    <source>
        <dbReference type="Pfam" id="PF04082"/>
    </source>
</evidence>
<reference evidence="7 8" key="1">
    <citation type="submission" date="2023-08" db="EMBL/GenBank/DDBJ databases">
        <title>Black Yeasts Isolated from many extreme environments.</title>
        <authorList>
            <person name="Coleine C."/>
            <person name="Stajich J.E."/>
            <person name="Selbmann L."/>
        </authorList>
    </citation>
    <scope>NUCLEOTIDE SEQUENCE [LARGE SCALE GENOMIC DNA]</scope>
    <source>
        <strain evidence="7 8">CCFEE 6328</strain>
    </source>
</reference>
<evidence type="ECO:0000256" key="3">
    <source>
        <dbReference type="ARBA" id="ARBA00023015"/>
    </source>
</evidence>
<dbReference type="EMBL" id="JAVRRF010000023">
    <property type="protein sequence ID" value="KAK5054318.1"/>
    <property type="molecule type" value="Genomic_DNA"/>
</dbReference>
<keyword evidence="1" id="KW-0479">Metal-binding</keyword>